<name>A0A812D8H6_ACAPH</name>
<comment type="caution">
    <text evidence="2">The sequence shown here is derived from an EMBL/GenBank/DDBJ whole genome shotgun (WGS) entry which is preliminary data.</text>
</comment>
<feature type="compositionally biased region" description="Basic and acidic residues" evidence="1">
    <location>
        <begin position="38"/>
        <end position="53"/>
    </location>
</feature>
<feature type="compositionally biased region" description="Basic residues" evidence="1">
    <location>
        <begin position="17"/>
        <end position="37"/>
    </location>
</feature>
<evidence type="ECO:0000256" key="1">
    <source>
        <dbReference type="SAM" id="MobiDB-lite"/>
    </source>
</evidence>
<organism evidence="2 3">
    <name type="scientific">Acanthosepion pharaonis</name>
    <name type="common">Pharaoh cuttlefish</name>
    <name type="synonym">Sepia pharaonis</name>
    <dbReference type="NCBI Taxonomy" id="158019"/>
    <lineage>
        <taxon>Eukaryota</taxon>
        <taxon>Metazoa</taxon>
        <taxon>Spiralia</taxon>
        <taxon>Lophotrochozoa</taxon>
        <taxon>Mollusca</taxon>
        <taxon>Cephalopoda</taxon>
        <taxon>Coleoidea</taxon>
        <taxon>Decapodiformes</taxon>
        <taxon>Sepiida</taxon>
        <taxon>Sepiina</taxon>
        <taxon>Sepiidae</taxon>
        <taxon>Acanthosepion</taxon>
    </lineage>
</organism>
<reference evidence="2" key="1">
    <citation type="submission" date="2021-01" db="EMBL/GenBank/DDBJ databases">
        <authorList>
            <person name="Li R."/>
            <person name="Bekaert M."/>
        </authorList>
    </citation>
    <scope>NUCLEOTIDE SEQUENCE</scope>
    <source>
        <strain evidence="2">Farmed</strain>
    </source>
</reference>
<accession>A0A812D8H6</accession>
<dbReference type="AlphaFoldDB" id="A0A812D8H6"/>
<evidence type="ECO:0000313" key="3">
    <source>
        <dbReference type="Proteomes" id="UP000597762"/>
    </source>
</evidence>
<evidence type="ECO:0000313" key="2">
    <source>
        <dbReference type="EMBL" id="CAE1296963.1"/>
    </source>
</evidence>
<dbReference type="EMBL" id="CAHIKZ030003156">
    <property type="protein sequence ID" value="CAE1296963.1"/>
    <property type="molecule type" value="Genomic_DNA"/>
</dbReference>
<feature type="region of interest" description="Disordered" evidence="1">
    <location>
        <begin position="169"/>
        <end position="225"/>
    </location>
</feature>
<sequence length="284" mass="32055">MRGVSIMRKTILISGRGRCRHSDHRRRGGRRRAAFRSRRPDLCLHSLGRERPSGNRGPPLSRRRAVPLHRARPPCDRLYRHHTGIVQHRRSQGRAGRGHRDQRSLIPPLFAKDWPIPIWGGPIRAAFAEPVHQRGLTALHSKKAGQDETRHDRHRVISLEAIAPIHLQHRSNSARAGPPDGGHDGPSTIKKAHRQTRSQQAAADRQNPYLLCGSPQQSGDAHKRPQCYKGDAIKVGTSPAAQPRLIAFLRDDAEHHRPRSIDHREPKAKQRPHHPTPRAVPGFE</sequence>
<feature type="region of interest" description="Disordered" evidence="1">
    <location>
        <begin position="252"/>
        <end position="284"/>
    </location>
</feature>
<feature type="region of interest" description="Disordered" evidence="1">
    <location>
        <begin position="15"/>
        <end position="65"/>
    </location>
</feature>
<protein>
    <submittedName>
        <fullName evidence="2">Uncharacterized protein</fullName>
    </submittedName>
</protein>
<feature type="compositionally biased region" description="Basic and acidic residues" evidence="1">
    <location>
        <begin position="252"/>
        <end position="268"/>
    </location>
</feature>
<dbReference type="Proteomes" id="UP000597762">
    <property type="component" value="Unassembled WGS sequence"/>
</dbReference>
<proteinExistence type="predicted"/>
<gene>
    <name evidence="2" type="ORF">SPHA_51732</name>
</gene>
<keyword evidence="3" id="KW-1185">Reference proteome</keyword>